<sequence>MNLHRAAEFAWKEREEEVIWIVYIMPPFLPFFSRFSDRVSFPSRIRTYASLTQPLRVILSSLNFYLRVSLRLPP</sequence>
<comment type="caution">
    <text evidence="1">The sequence shown here is derived from an EMBL/GenBank/DDBJ whole genome shotgun (WGS) entry which is preliminary data.</text>
</comment>
<protein>
    <submittedName>
        <fullName evidence="1">Uncharacterized protein</fullName>
    </submittedName>
</protein>
<name>A0A179H5K0_PURLI</name>
<evidence type="ECO:0000313" key="1">
    <source>
        <dbReference type="EMBL" id="OAQ84850.1"/>
    </source>
</evidence>
<accession>A0A179H5K0</accession>
<gene>
    <name evidence="1" type="ORF">VFPBJ_03618</name>
</gene>
<evidence type="ECO:0000313" key="2">
    <source>
        <dbReference type="Proteomes" id="UP000078240"/>
    </source>
</evidence>
<dbReference type="EMBL" id="LSBH01000002">
    <property type="protein sequence ID" value="OAQ84850.1"/>
    <property type="molecule type" value="Genomic_DNA"/>
</dbReference>
<proteinExistence type="predicted"/>
<organism evidence="1 2">
    <name type="scientific">Purpureocillium lilacinum</name>
    <name type="common">Paecilomyces lilacinus</name>
    <dbReference type="NCBI Taxonomy" id="33203"/>
    <lineage>
        <taxon>Eukaryota</taxon>
        <taxon>Fungi</taxon>
        <taxon>Dikarya</taxon>
        <taxon>Ascomycota</taxon>
        <taxon>Pezizomycotina</taxon>
        <taxon>Sordariomycetes</taxon>
        <taxon>Hypocreomycetidae</taxon>
        <taxon>Hypocreales</taxon>
        <taxon>Ophiocordycipitaceae</taxon>
        <taxon>Purpureocillium</taxon>
    </lineage>
</organism>
<dbReference type="Proteomes" id="UP000078240">
    <property type="component" value="Unassembled WGS sequence"/>
</dbReference>
<reference evidence="1 2" key="1">
    <citation type="submission" date="2016-01" db="EMBL/GenBank/DDBJ databases">
        <title>Biosynthesis of antibiotic leucinostatins and their inhibition on Phytophthora in bio-control Purpureocillium lilacinum.</title>
        <authorList>
            <person name="Wang G."/>
            <person name="Liu Z."/>
            <person name="Lin R."/>
            <person name="Li E."/>
            <person name="Mao Z."/>
            <person name="Ling J."/>
            <person name="Yin W."/>
            <person name="Xie B."/>
        </authorList>
    </citation>
    <scope>NUCLEOTIDE SEQUENCE [LARGE SCALE GENOMIC DNA]</scope>
    <source>
        <strain evidence="1">PLBJ-1</strain>
    </source>
</reference>
<dbReference type="AlphaFoldDB" id="A0A179H5K0"/>